<evidence type="ECO:0000256" key="1">
    <source>
        <dbReference type="ARBA" id="ARBA00022801"/>
    </source>
</evidence>
<dbReference type="OrthoDB" id="9763484at2"/>
<gene>
    <name evidence="5" type="ORF">SAMN05421823_10677</name>
</gene>
<dbReference type="Proteomes" id="UP000198510">
    <property type="component" value="Unassembled WGS sequence"/>
</dbReference>
<dbReference type="PANTHER" id="PTHR43156:SF2">
    <property type="entry name" value="STAGE II SPORULATION PROTEIN E"/>
    <property type="match status" value="1"/>
</dbReference>
<evidence type="ECO:0000259" key="4">
    <source>
        <dbReference type="PROSITE" id="PS50110"/>
    </source>
</evidence>
<proteinExistence type="predicted"/>
<dbReference type="PROSITE" id="PS50110">
    <property type="entry name" value="RESPONSE_REGULATORY"/>
    <property type="match status" value="1"/>
</dbReference>
<sequence>MTEETLTILIIDDNEEDVLIFRRYLTYATILGRTVRLVRAATGAEGMDLHDEHNPDCTFLDYRLPDMTGEELLKILMQRKKHNACFVMLTSSGNESVAASVMKHGALDYLNKAWISEEQLIKTVESALQRYQLQQELERQRNRLQKSNKKLRQQQKEMERLLTLLEQDNLRKTQELQAARQLQLSMLPQQSPRLDFLDIAMHMNTCDEVGGDYYDFKIDADGQLYLAVGDATGHGFRAGVVVATVKSYFHSLAGRIPSVELMKAISQGIKNLQTRGMYMGLRLVQIGPTRFVSTASGMPPLLYYQAAAQRVHIIEQRGLFLGSGLSHDIPSQRFSWEKGDVLLALTDGMIELFNADREQLSLERIIERFQQSVHHSAAQIIEHIVALGRSWSQGLPNEDDITLVVVRSA</sequence>
<dbReference type="Pfam" id="PF00072">
    <property type="entry name" value="Response_reg"/>
    <property type="match status" value="1"/>
</dbReference>
<evidence type="ECO:0000313" key="5">
    <source>
        <dbReference type="EMBL" id="SDL45728.1"/>
    </source>
</evidence>
<dbReference type="STRING" id="1075417.SAMN05421823_10677"/>
<dbReference type="SMART" id="SM00448">
    <property type="entry name" value="REC"/>
    <property type="match status" value="1"/>
</dbReference>
<dbReference type="EMBL" id="FNFO01000006">
    <property type="protein sequence ID" value="SDL45728.1"/>
    <property type="molecule type" value="Genomic_DNA"/>
</dbReference>
<feature type="modified residue" description="4-aspartylphosphate" evidence="2">
    <location>
        <position position="61"/>
    </location>
</feature>
<dbReference type="GO" id="GO:0016791">
    <property type="term" value="F:phosphatase activity"/>
    <property type="evidence" value="ECO:0007669"/>
    <property type="project" value="TreeGrafter"/>
</dbReference>
<reference evidence="5 6" key="1">
    <citation type="submission" date="2016-10" db="EMBL/GenBank/DDBJ databases">
        <authorList>
            <person name="de Groot N.N."/>
        </authorList>
    </citation>
    <scope>NUCLEOTIDE SEQUENCE [LARGE SCALE GENOMIC DNA]</scope>
    <source>
        <strain evidence="5 6">DSM 25186</strain>
    </source>
</reference>
<dbReference type="Pfam" id="PF07228">
    <property type="entry name" value="SpoIIE"/>
    <property type="match status" value="1"/>
</dbReference>
<accession>A0A1G9K7L5</accession>
<dbReference type="RefSeq" id="WP_089683729.1">
    <property type="nucleotide sequence ID" value="NZ_FNFO01000006.1"/>
</dbReference>
<dbReference type="SUPFAM" id="SSF81606">
    <property type="entry name" value="PP2C-like"/>
    <property type="match status" value="1"/>
</dbReference>
<keyword evidence="3" id="KW-0175">Coiled coil</keyword>
<dbReference type="InterPro" id="IPR001932">
    <property type="entry name" value="PPM-type_phosphatase-like_dom"/>
</dbReference>
<dbReference type="Gene3D" id="3.40.50.2300">
    <property type="match status" value="1"/>
</dbReference>
<evidence type="ECO:0000256" key="3">
    <source>
        <dbReference type="SAM" id="Coils"/>
    </source>
</evidence>
<dbReference type="SMART" id="SM00331">
    <property type="entry name" value="PP2C_SIG"/>
    <property type="match status" value="1"/>
</dbReference>
<dbReference type="InterPro" id="IPR011006">
    <property type="entry name" value="CheY-like_superfamily"/>
</dbReference>
<keyword evidence="2" id="KW-0597">Phosphoprotein</keyword>
<dbReference type="GO" id="GO:0000160">
    <property type="term" value="P:phosphorelay signal transduction system"/>
    <property type="evidence" value="ECO:0007669"/>
    <property type="project" value="InterPro"/>
</dbReference>
<dbReference type="CDD" id="cd00156">
    <property type="entry name" value="REC"/>
    <property type="match status" value="1"/>
</dbReference>
<name>A0A1G9K7L5_9BACT</name>
<dbReference type="InterPro" id="IPR001789">
    <property type="entry name" value="Sig_transdc_resp-reg_receiver"/>
</dbReference>
<feature type="domain" description="Response regulatory" evidence="4">
    <location>
        <begin position="7"/>
        <end position="127"/>
    </location>
</feature>
<dbReference type="Gene3D" id="3.60.40.10">
    <property type="entry name" value="PPM-type phosphatase domain"/>
    <property type="match status" value="1"/>
</dbReference>
<dbReference type="InterPro" id="IPR052016">
    <property type="entry name" value="Bact_Sigma-Reg"/>
</dbReference>
<keyword evidence="1" id="KW-0378">Hydrolase</keyword>
<evidence type="ECO:0000313" key="6">
    <source>
        <dbReference type="Proteomes" id="UP000198510"/>
    </source>
</evidence>
<dbReference type="AlphaFoldDB" id="A0A1G9K7L5"/>
<dbReference type="InterPro" id="IPR036457">
    <property type="entry name" value="PPM-type-like_dom_sf"/>
</dbReference>
<dbReference type="SUPFAM" id="SSF52172">
    <property type="entry name" value="CheY-like"/>
    <property type="match status" value="1"/>
</dbReference>
<evidence type="ECO:0000256" key="2">
    <source>
        <dbReference type="PROSITE-ProRule" id="PRU00169"/>
    </source>
</evidence>
<protein>
    <submittedName>
        <fullName evidence="5">Serine phosphatase RsbU, regulator of sigma subunit</fullName>
    </submittedName>
</protein>
<keyword evidence="6" id="KW-1185">Reference proteome</keyword>
<dbReference type="PANTHER" id="PTHR43156">
    <property type="entry name" value="STAGE II SPORULATION PROTEIN E-RELATED"/>
    <property type="match status" value="1"/>
</dbReference>
<feature type="coiled-coil region" evidence="3">
    <location>
        <begin position="130"/>
        <end position="182"/>
    </location>
</feature>
<organism evidence="5 6">
    <name type="scientific">Catalinimonas alkaloidigena</name>
    <dbReference type="NCBI Taxonomy" id="1075417"/>
    <lineage>
        <taxon>Bacteria</taxon>
        <taxon>Pseudomonadati</taxon>
        <taxon>Bacteroidota</taxon>
        <taxon>Cytophagia</taxon>
        <taxon>Cytophagales</taxon>
        <taxon>Catalimonadaceae</taxon>
        <taxon>Catalinimonas</taxon>
    </lineage>
</organism>